<dbReference type="Proteomes" id="UP000228952">
    <property type="component" value="Unassembled WGS sequence"/>
</dbReference>
<evidence type="ECO:0000256" key="9">
    <source>
        <dbReference type="RuleBase" id="RU363036"/>
    </source>
</evidence>
<comment type="function">
    <text evidence="8">Catalyzes the attachment of tryptophan to tRNA(Trp).</text>
</comment>
<feature type="binding site" evidence="8">
    <location>
        <position position="139"/>
    </location>
    <ligand>
        <name>L-tryptophan</name>
        <dbReference type="ChEBI" id="CHEBI:57912"/>
    </ligand>
</feature>
<keyword evidence="6 8" id="KW-0030">Aminoacyl-tRNA synthetase</keyword>
<dbReference type="FunFam" id="1.10.240.10:FF:000002">
    <property type="entry name" value="Tryptophan--tRNA ligase"/>
    <property type="match status" value="1"/>
</dbReference>
<dbReference type="EMBL" id="PFQB01000097">
    <property type="protein sequence ID" value="PJA13083.1"/>
    <property type="molecule type" value="Genomic_DNA"/>
</dbReference>
<dbReference type="EC" id="6.1.1.2" evidence="8"/>
<dbReference type="InterPro" id="IPR001412">
    <property type="entry name" value="aa-tRNA-synth_I_CS"/>
</dbReference>
<evidence type="ECO:0000256" key="6">
    <source>
        <dbReference type="ARBA" id="ARBA00023146"/>
    </source>
</evidence>
<dbReference type="PROSITE" id="PS00178">
    <property type="entry name" value="AA_TRNA_LIGASE_I"/>
    <property type="match status" value="1"/>
</dbReference>
<dbReference type="InterPro" id="IPR050203">
    <property type="entry name" value="Trp-tRNA_synthetase"/>
</dbReference>
<reference evidence="11" key="1">
    <citation type="submission" date="2017-09" db="EMBL/GenBank/DDBJ databases">
        <title>Depth-based differentiation of microbial function through sediment-hosted aquifers and enrichment of novel symbionts in the deep terrestrial subsurface.</title>
        <authorList>
            <person name="Probst A.J."/>
            <person name="Ladd B."/>
            <person name="Jarett J.K."/>
            <person name="Geller-Mcgrath D.E."/>
            <person name="Sieber C.M.K."/>
            <person name="Emerson J.B."/>
            <person name="Anantharaman K."/>
            <person name="Thomas B.C."/>
            <person name="Malmstrom R."/>
            <person name="Stieglmeier M."/>
            <person name="Klingl A."/>
            <person name="Woyke T."/>
            <person name="Ryan C.M."/>
            <person name="Banfield J.F."/>
        </authorList>
    </citation>
    <scope>NUCLEOTIDE SEQUENCE [LARGE SCALE GENOMIC DNA]</scope>
</reference>
<evidence type="ECO:0000256" key="2">
    <source>
        <dbReference type="ARBA" id="ARBA00022598"/>
    </source>
</evidence>
<accession>A0A2M7W1A1</accession>
<name>A0A2M7W1A1_9BACT</name>
<dbReference type="Gene3D" id="1.10.240.10">
    <property type="entry name" value="Tyrosyl-Transfer RNA Synthetase"/>
    <property type="match status" value="1"/>
</dbReference>
<dbReference type="SUPFAM" id="SSF52374">
    <property type="entry name" value="Nucleotidylyl transferase"/>
    <property type="match status" value="1"/>
</dbReference>
<keyword evidence="3 8" id="KW-0547">Nucleotide-binding</keyword>
<dbReference type="HAMAP" id="MF_00140_B">
    <property type="entry name" value="Trp_tRNA_synth_B"/>
    <property type="match status" value="1"/>
</dbReference>
<feature type="binding site" evidence="8">
    <location>
        <begin position="9"/>
        <end position="11"/>
    </location>
    <ligand>
        <name>ATP</name>
        <dbReference type="ChEBI" id="CHEBI:30616"/>
    </ligand>
</feature>
<dbReference type="InterPro" id="IPR014729">
    <property type="entry name" value="Rossmann-like_a/b/a_fold"/>
</dbReference>
<dbReference type="PRINTS" id="PR01039">
    <property type="entry name" value="TRNASYNTHTRP"/>
</dbReference>
<dbReference type="PANTHER" id="PTHR43766:SF1">
    <property type="entry name" value="TRYPTOPHAN--TRNA LIGASE, MITOCHONDRIAL"/>
    <property type="match status" value="1"/>
</dbReference>
<dbReference type="GO" id="GO:0005829">
    <property type="term" value="C:cytosol"/>
    <property type="evidence" value="ECO:0007669"/>
    <property type="project" value="TreeGrafter"/>
</dbReference>
<dbReference type="Pfam" id="PF00579">
    <property type="entry name" value="tRNA-synt_1b"/>
    <property type="match status" value="1"/>
</dbReference>
<feature type="short sequence motif" description="'KMSKS' region" evidence="8">
    <location>
        <begin position="199"/>
        <end position="203"/>
    </location>
</feature>
<dbReference type="InterPro" id="IPR024109">
    <property type="entry name" value="Trp-tRNA-ligase_bac-type"/>
</dbReference>
<evidence type="ECO:0000313" key="10">
    <source>
        <dbReference type="EMBL" id="PJA13083.1"/>
    </source>
</evidence>
<evidence type="ECO:0000313" key="11">
    <source>
        <dbReference type="Proteomes" id="UP000228952"/>
    </source>
</evidence>
<comment type="catalytic activity">
    <reaction evidence="7 8">
        <text>tRNA(Trp) + L-tryptophan + ATP = L-tryptophyl-tRNA(Trp) + AMP + diphosphate + H(+)</text>
        <dbReference type="Rhea" id="RHEA:24080"/>
        <dbReference type="Rhea" id="RHEA-COMP:9671"/>
        <dbReference type="Rhea" id="RHEA-COMP:9705"/>
        <dbReference type="ChEBI" id="CHEBI:15378"/>
        <dbReference type="ChEBI" id="CHEBI:30616"/>
        <dbReference type="ChEBI" id="CHEBI:33019"/>
        <dbReference type="ChEBI" id="CHEBI:57912"/>
        <dbReference type="ChEBI" id="CHEBI:78442"/>
        <dbReference type="ChEBI" id="CHEBI:78535"/>
        <dbReference type="ChEBI" id="CHEBI:456215"/>
        <dbReference type="EC" id="6.1.1.2"/>
    </reaction>
</comment>
<comment type="similarity">
    <text evidence="1 8 9">Belongs to the class-I aminoacyl-tRNA synthetase family.</text>
</comment>
<dbReference type="GO" id="GO:0004830">
    <property type="term" value="F:tryptophan-tRNA ligase activity"/>
    <property type="evidence" value="ECO:0007669"/>
    <property type="project" value="UniProtKB-UniRule"/>
</dbReference>
<dbReference type="NCBIfam" id="TIGR00233">
    <property type="entry name" value="trpS"/>
    <property type="match status" value="1"/>
</dbReference>
<comment type="subcellular location">
    <subcellularLocation>
        <location evidence="8">Cytoplasm</location>
    </subcellularLocation>
</comment>
<evidence type="ECO:0000256" key="1">
    <source>
        <dbReference type="ARBA" id="ARBA00005594"/>
    </source>
</evidence>
<feature type="binding site" evidence="8">
    <location>
        <begin position="151"/>
        <end position="153"/>
    </location>
    <ligand>
        <name>ATP</name>
        <dbReference type="ChEBI" id="CHEBI:30616"/>
    </ligand>
</feature>
<evidence type="ECO:0000256" key="5">
    <source>
        <dbReference type="ARBA" id="ARBA00022917"/>
    </source>
</evidence>
<proteinExistence type="inferred from homology"/>
<comment type="caution">
    <text evidence="10">The sequence shown here is derived from an EMBL/GenBank/DDBJ whole genome shotgun (WGS) entry which is preliminary data.</text>
</comment>
<evidence type="ECO:0000256" key="7">
    <source>
        <dbReference type="ARBA" id="ARBA00049929"/>
    </source>
</evidence>
<keyword evidence="2 8" id="KW-0436">Ligase</keyword>
<dbReference type="Gene3D" id="3.40.50.620">
    <property type="entry name" value="HUPs"/>
    <property type="match status" value="1"/>
</dbReference>
<dbReference type="InterPro" id="IPR002306">
    <property type="entry name" value="Trp-tRNA-ligase"/>
</dbReference>
<keyword evidence="8" id="KW-0963">Cytoplasm</keyword>
<evidence type="ECO:0000256" key="3">
    <source>
        <dbReference type="ARBA" id="ARBA00022741"/>
    </source>
</evidence>
<dbReference type="CDD" id="cd00806">
    <property type="entry name" value="TrpRS_core"/>
    <property type="match status" value="1"/>
</dbReference>
<sequence>MTRIFTGLQPTGTLHIGNYLGAIVPWHELVNASDDSQALLCIVDQHAITIKQDPEKLKQRIYELAAIMLASGVDYKKHIVFPQSQNPDHAYVAWLLTCMTPIGWLDRMTQFKEKKAKVEGYKESVTAGLYAYPTLMAADILLYDADLVPVGIDQKQHVEITADIAAHFNVMYGETLKVPKFHTNKETTKLYDLQDPTKKMSKSDADDAGRIALTDTAELIRKKIMKSVTDNDNVIVYDMENKPGISNLMAIFSAVSGLSNEKIAAEYSGKGYGTFKSAVADAVIAYLEPFQAKMNQFLEDKGQLRMILDEGAARSYELSHPKTIEIANKIGLYLHA</sequence>
<evidence type="ECO:0000256" key="8">
    <source>
        <dbReference type="HAMAP-Rule" id="MF_00140"/>
    </source>
</evidence>
<feature type="binding site" evidence="8">
    <location>
        <begin position="199"/>
        <end position="203"/>
    </location>
    <ligand>
        <name>ATP</name>
        <dbReference type="ChEBI" id="CHEBI:30616"/>
    </ligand>
</feature>
<dbReference type="InterPro" id="IPR002305">
    <property type="entry name" value="aa-tRNA-synth_Ic"/>
</dbReference>
<dbReference type="PANTHER" id="PTHR43766">
    <property type="entry name" value="TRYPTOPHAN--TRNA LIGASE, MITOCHONDRIAL"/>
    <property type="match status" value="1"/>
</dbReference>
<dbReference type="AlphaFoldDB" id="A0A2M7W1A1"/>
<feature type="short sequence motif" description="'HIGH' region" evidence="8">
    <location>
        <begin position="10"/>
        <end position="18"/>
    </location>
</feature>
<comment type="subunit">
    <text evidence="8">Homodimer.</text>
</comment>
<feature type="binding site" evidence="8">
    <location>
        <position position="190"/>
    </location>
    <ligand>
        <name>ATP</name>
        <dbReference type="ChEBI" id="CHEBI:30616"/>
    </ligand>
</feature>
<keyword evidence="5 8" id="KW-0648">Protein biosynthesis</keyword>
<dbReference type="GO" id="GO:0005524">
    <property type="term" value="F:ATP binding"/>
    <property type="evidence" value="ECO:0007669"/>
    <property type="project" value="UniProtKB-UniRule"/>
</dbReference>
<gene>
    <name evidence="8 10" type="primary">trpS</name>
    <name evidence="10" type="ORF">COX64_03690</name>
</gene>
<dbReference type="GO" id="GO:0006436">
    <property type="term" value="P:tryptophanyl-tRNA aminoacylation"/>
    <property type="evidence" value="ECO:0007669"/>
    <property type="project" value="UniProtKB-UniRule"/>
</dbReference>
<evidence type="ECO:0000256" key="4">
    <source>
        <dbReference type="ARBA" id="ARBA00022840"/>
    </source>
</evidence>
<organism evidence="10 11">
    <name type="scientific">Candidatus Dojkabacteria bacterium CG_4_10_14_0_2_um_filter_Dojkabacteria_WS6_41_15</name>
    <dbReference type="NCBI Taxonomy" id="2014249"/>
    <lineage>
        <taxon>Bacteria</taxon>
        <taxon>Candidatus Dojkabacteria</taxon>
    </lineage>
</organism>
<protein>
    <recommendedName>
        <fullName evidence="8">Tryptophan--tRNA ligase</fullName>
        <ecNumber evidence="8">6.1.1.2</ecNumber>
    </recommendedName>
    <alternativeName>
        <fullName evidence="8">Tryptophanyl-tRNA synthetase</fullName>
        <shortName evidence="8">TrpRS</shortName>
    </alternativeName>
</protein>
<feature type="binding site" evidence="8">
    <location>
        <begin position="17"/>
        <end position="18"/>
    </location>
    <ligand>
        <name>ATP</name>
        <dbReference type="ChEBI" id="CHEBI:30616"/>
    </ligand>
</feature>
<keyword evidence="4 8" id="KW-0067">ATP-binding</keyword>